<evidence type="ECO:0000313" key="8">
    <source>
        <dbReference type="Proteomes" id="UP000198752"/>
    </source>
</evidence>
<feature type="transmembrane region" description="Helical" evidence="6">
    <location>
        <begin position="380"/>
        <end position="397"/>
    </location>
</feature>
<feature type="transmembrane region" description="Helical" evidence="6">
    <location>
        <begin position="7"/>
        <end position="29"/>
    </location>
</feature>
<feature type="transmembrane region" description="Helical" evidence="6">
    <location>
        <begin position="409"/>
        <end position="428"/>
    </location>
</feature>
<feature type="transmembrane region" description="Helical" evidence="6">
    <location>
        <begin position="171"/>
        <end position="191"/>
    </location>
</feature>
<keyword evidence="5 6" id="KW-0472">Membrane</keyword>
<dbReference type="InterPro" id="IPR050833">
    <property type="entry name" value="Poly_Biosynth_Transport"/>
</dbReference>
<feature type="transmembrane region" description="Helical" evidence="6">
    <location>
        <begin position="320"/>
        <end position="339"/>
    </location>
</feature>
<evidence type="ECO:0000256" key="4">
    <source>
        <dbReference type="ARBA" id="ARBA00022989"/>
    </source>
</evidence>
<dbReference type="InterPro" id="IPR002797">
    <property type="entry name" value="Polysacc_synth"/>
</dbReference>
<evidence type="ECO:0000256" key="6">
    <source>
        <dbReference type="SAM" id="Phobius"/>
    </source>
</evidence>
<evidence type="ECO:0000256" key="2">
    <source>
        <dbReference type="ARBA" id="ARBA00022475"/>
    </source>
</evidence>
<feature type="transmembrane region" description="Helical" evidence="6">
    <location>
        <begin position="252"/>
        <end position="274"/>
    </location>
</feature>
<dbReference type="Proteomes" id="UP000198752">
    <property type="component" value="Unassembled WGS sequence"/>
</dbReference>
<comment type="subcellular location">
    <subcellularLocation>
        <location evidence="1">Cell membrane</location>
        <topology evidence="1">Multi-pass membrane protein</topology>
    </subcellularLocation>
</comment>
<feature type="transmembrane region" description="Helical" evidence="6">
    <location>
        <begin position="286"/>
        <end position="308"/>
    </location>
</feature>
<accession>A0A1I2SVV2</accession>
<dbReference type="RefSeq" id="WP_093672690.1">
    <property type="nucleotide sequence ID" value="NZ_FOOY01000013.1"/>
</dbReference>
<keyword evidence="3 6" id="KW-0812">Transmembrane</keyword>
<evidence type="ECO:0000256" key="1">
    <source>
        <dbReference type="ARBA" id="ARBA00004651"/>
    </source>
</evidence>
<dbReference type="PANTHER" id="PTHR30250">
    <property type="entry name" value="PST FAMILY PREDICTED COLANIC ACID TRANSPORTER"/>
    <property type="match status" value="1"/>
</dbReference>
<gene>
    <name evidence="7" type="ORF">SAMN02982927_02082</name>
</gene>
<keyword evidence="2" id="KW-1003">Cell membrane</keyword>
<dbReference type="OrthoDB" id="6017905at2"/>
<feature type="transmembrane region" description="Helical" evidence="6">
    <location>
        <begin position="75"/>
        <end position="97"/>
    </location>
</feature>
<feature type="transmembrane region" description="Helical" evidence="6">
    <location>
        <begin position="355"/>
        <end position="374"/>
    </location>
</feature>
<feature type="transmembrane region" description="Helical" evidence="6">
    <location>
        <begin position="212"/>
        <end position="232"/>
    </location>
</feature>
<evidence type="ECO:0000313" key="7">
    <source>
        <dbReference type="EMBL" id="SFG56738.1"/>
    </source>
</evidence>
<organism evidence="7 8">
    <name type="scientific">Sporolactobacillus nakayamae</name>
    <dbReference type="NCBI Taxonomy" id="269670"/>
    <lineage>
        <taxon>Bacteria</taxon>
        <taxon>Bacillati</taxon>
        <taxon>Bacillota</taxon>
        <taxon>Bacilli</taxon>
        <taxon>Bacillales</taxon>
        <taxon>Sporolactobacillaceae</taxon>
        <taxon>Sporolactobacillus</taxon>
    </lineage>
</organism>
<dbReference type="AlphaFoldDB" id="A0A1I2SVV2"/>
<sequence>MKAFIKRLLAFSIGPAGGALIAFITIPVTTHFVSPAEYGKASMFALTLTMLSTVQYLGIDQAYTREFNEVKDREALFLHALLLPLLFALFLLVMIAFNLGATSHFLFGARDQSTATLLLGVSLIFITFERFILLSIRMEEKALAYSLFTIFIKLTVLAATLLFVLMIRTDFLAVVYSAAAGQIIGDTFLLIRYRAYFKIRAFHFDRVLLRRMLVFGLPLVVAASASTLLNSAGRLALRVWGSFYDIGMFTAALKVAAVLAVVQSSFTSFWVPTAYRWHSEGQSIRLFRAVSEGVLLFMSLLYFGVILFKDQLMLLLSPQYVPAAGLLGLLCLQPVLYTVSETTTLGIVFSRKSYLNIWVSLCSLLPCLIINSLVVPRFGAIGAGLATGVSYVLFFWSRSYFSAKNWSGFPLTTHYAVMLVLLAAGILNTSHFPFMLLANLGMLLLVILIQSGSILSIYRKWRAARRTNDSSSISS</sequence>
<keyword evidence="4 6" id="KW-1133">Transmembrane helix</keyword>
<feature type="transmembrane region" description="Helical" evidence="6">
    <location>
        <begin position="117"/>
        <end position="136"/>
    </location>
</feature>
<feature type="transmembrane region" description="Helical" evidence="6">
    <location>
        <begin position="143"/>
        <end position="165"/>
    </location>
</feature>
<proteinExistence type="predicted"/>
<dbReference type="Pfam" id="PF01943">
    <property type="entry name" value="Polysacc_synt"/>
    <property type="match status" value="1"/>
</dbReference>
<reference evidence="8" key="1">
    <citation type="submission" date="2016-10" db="EMBL/GenBank/DDBJ databases">
        <authorList>
            <person name="Varghese N."/>
            <person name="Submissions S."/>
        </authorList>
    </citation>
    <scope>NUCLEOTIDE SEQUENCE [LARGE SCALE GENOMIC DNA]</scope>
    <source>
        <strain evidence="8">ATCC 700379</strain>
    </source>
</reference>
<protein>
    <submittedName>
        <fullName evidence="7">Membrane protein involved in the export of O-antigen and teichoic acid</fullName>
    </submittedName>
</protein>
<dbReference type="PANTHER" id="PTHR30250:SF11">
    <property type="entry name" value="O-ANTIGEN TRANSPORTER-RELATED"/>
    <property type="match status" value="1"/>
</dbReference>
<name>A0A1I2SVV2_9BACL</name>
<keyword evidence="8" id="KW-1185">Reference proteome</keyword>
<dbReference type="STRING" id="269670.SAMN02982927_02082"/>
<evidence type="ECO:0000256" key="3">
    <source>
        <dbReference type="ARBA" id="ARBA00022692"/>
    </source>
</evidence>
<feature type="transmembrane region" description="Helical" evidence="6">
    <location>
        <begin position="434"/>
        <end position="458"/>
    </location>
</feature>
<feature type="transmembrane region" description="Helical" evidence="6">
    <location>
        <begin position="41"/>
        <end position="63"/>
    </location>
</feature>
<dbReference type="EMBL" id="FOOY01000013">
    <property type="protein sequence ID" value="SFG56738.1"/>
    <property type="molecule type" value="Genomic_DNA"/>
</dbReference>
<evidence type="ECO:0000256" key="5">
    <source>
        <dbReference type="ARBA" id="ARBA00023136"/>
    </source>
</evidence>
<dbReference type="GO" id="GO:0005886">
    <property type="term" value="C:plasma membrane"/>
    <property type="evidence" value="ECO:0007669"/>
    <property type="project" value="UniProtKB-SubCell"/>
</dbReference>